<evidence type="ECO:0000313" key="7">
    <source>
        <dbReference type="Proteomes" id="UP000224413"/>
    </source>
</evidence>
<dbReference type="Proteomes" id="UP000224413">
    <property type="component" value="Unassembled WGS sequence"/>
</dbReference>
<dbReference type="Pfam" id="PF00535">
    <property type="entry name" value="Glycos_transf_2"/>
    <property type="match status" value="1"/>
</dbReference>
<dbReference type="InterPro" id="IPR001173">
    <property type="entry name" value="Glyco_trans_2-like"/>
</dbReference>
<evidence type="ECO:0000256" key="4">
    <source>
        <dbReference type="ARBA" id="ARBA00022679"/>
    </source>
</evidence>
<evidence type="ECO:0000256" key="3">
    <source>
        <dbReference type="ARBA" id="ARBA00022676"/>
    </source>
</evidence>
<sequence>MREVCIVIPNWNGWKDTIECLNSLVKIEDKEKMMVIVVDNASTNESVDKLKIWAKDNLELGEFLFFKEENTSPSTKEASVVLIEKEENNGFAGAVNAGLKYGLEHQSCEYYWILNNDTIVDKYALSELLKFAKGKEDLGVLGNTIVEYFDPSIIQCAGGCYYNKYLTINHAYLHGEKVSSIQEHKQKKKFDYIHGASMFIPKKVLKQVGYLNEEYFLYYEELDLVERVKKLNLSLYWCKESIIQHKGGGSAGTKSAANPKKSALSEYYSNLSALKYTRRYYPLQFPLVAINRFFLKVALFVIKKEWGLFRVLWSSYFNFFTRKGNRGYQ</sequence>
<dbReference type="PANTHER" id="PTHR43179:SF12">
    <property type="entry name" value="GALACTOFURANOSYLTRANSFERASE GLFT2"/>
    <property type="match status" value="1"/>
</dbReference>
<dbReference type="SUPFAM" id="SSF53448">
    <property type="entry name" value="Nucleotide-diphospho-sugar transferases"/>
    <property type="match status" value="1"/>
</dbReference>
<dbReference type="RefSeq" id="WP_098583160.1">
    <property type="nucleotide sequence ID" value="NZ_NUWJ01000074.1"/>
</dbReference>
<dbReference type="AlphaFoldDB" id="A0A9X7A0H5"/>
<comment type="similarity">
    <text evidence="2">Belongs to the glycosyltransferase 2 family.</text>
</comment>
<comment type="caution">
    <text evidence="6">The sequence shown here is derived from an EMBL/GenBank/DDBJ whole genome shotgun (WGS) entry which is preliminary data.</text>
</comment>
<evidence type="ECO:0000256" key="1">
    <source>
        <dbReference type="ARBA" id="ARBA00004776"/>
    </source>
</evidence>
<dbReference type="InterPro" id="IPR029044">
    <property type="entry name" value="Nucleotide-diphossugar_trans"/>
</dbReference>
<evidence type="ECO:0000259" key="5">
    <source>
        <dbReference type="Pfam" id="PF00535"/>
    </source>
</evidence>
<dbReference type="GO" id="GO:0016757">
    <property type="term" value="F:glycosyltransferase activity"/>
    <property type="evidence" value="ECO:0007669"/>
    <property type="project" value="UniProtKB-KW"/>
</dbReference>
<keyword evidence="3" id="KW-0328">Glycosyltransferase</keyword>
<reference evidence="6 7" key="1">
    <citation type="submission" date="2017-09" db="EMBL/GenBank/DDBJ databases">
        <title>Large-scale bioinformatics analysis of Bacillus genomes uncovers conserved roles of natural products in bacterial physiology.</title>
        <authorList>
            <consortium name="Agbiome Team Llc"/>
            <person name="Bleich R.M."/>
            <person name="Grubbs K.J."/>
            <person name="Santa Maria K.C."/>
            <person name="Allen S.E."/>
            <person name="Farag S."/>
            <person name="Shank E.A."/>
            <person name="Bowers A."/>
        </authorList>
    </citation>
    <scope>NUCLEOTIDE SEQUENCE [LARGE SCALE GENOMIC DNA]</scope>
    <source>
        <strain evidence="6 7">AFS083741</strain>
    </source>
</reference>
<protein>
    <recommendedName>
        <fullName evidence="5">Glycosyltransferase 2-like domain-containing protein</fullName>
    </recommendedName>
</protein>
<dbReference type="CDD" id="cd04186">
    <property type="entry name" value="GT_2_like_c"/>
    <property type="match status" value="1"/>
</dbReference>
<name>A0A9X7A0H5_BACCE</name>
<evidence type="ECO:0000313" key="6">
    <source>
        <dbReference type="EMBL" id="PFK21277.1"/>
    </source>
</evidence>
<proteinExistence type="inferred from homology"/>
<comment type="pathway">
    <text evidence="1">Cell wall biogenesis; cell wall polysaccharide biosynthesis.</text>
</comment>
<feature type="domain" description="Glycosyltransferase 2-like" evidence="5">
    <location>
        <begin position="5"/>
        <end position="148"/>
    </location>
</feature>
<keyword evidence="4" id="KW-0808">Transferase</keyword>
<dbReference type="Gene3D" id="3.90.550.10">
    <property type="entry name" value="Spore Coat Polysaccharide Biosynthesis Protein SpsA, Chain A"/>
    <property type="match status" value="1"/>
</dbReference>
<dbReference type="PANTHER" id="PTHR43179">
    <property type="entry name" value="RHAMNOSYLTRANSFERASE WBBL"/>
    <property type="match status" value="1"/>
</dbReference>
<evidence type="ECO:0000256" key="2">
    <source>
        <dbReference type="ARBA" id="ARBA00006739"/>
    </source>
</evidence>
<gene>
    <name evidence="6" type="ORF">COI98_09010</name>
</gene>
<accession>A0A9X7A0H5</accession>
<dbReference type="EMBL" id="NUWJ01000074">
    <property type="protein sequence ID" value="PFK21277.1"/>
    <property type="molecule type" value="Genomic_DNA"/>
</dbReference>
<organism evidence="6 7">
    <name type="scientific">Bacillus cereus</name>
    <dbReference type="NCBI Taxonomy" id="1396"/>
    <lineage>
        <taxon>Bacteria</taxon>
        <taxon>Bacillati</taxon>
        <taxon>Bacillota</taxon>
        <taxon>Bacilli</taxon>
        <taxon>Bacillales</taxon>
        <taxon>Bacillaceae</taxon>
        <taxon>Bacillus</taxon>
        <taxon>Bacillus cereus group</taxon>
    </lineage>
</organism>